<evidence type="ECO:0000256" key="2">
    <source>
        <dbReference type="SAM" id="SignalP"/>
    </source>
</evidence>
<dbReference type="PANTHER" id="PTHR31236:SF2">
    <property type="entry name" value="BURP DOMAIN PROTEIN RD22"/>
    <property type="match status" value="1"/>
</dbReference>
<accession>A0AAE0AGK8</accession>
<feature type="chain" id="PRO_5042107963" description="BURP domain-containing protein" evidence="2">
    <location>
        <begin position="22"/>
        <end position="430"/>
    </location>
</feature>
<feature type="compositionally biased region" description="Gly residues" evidence="1">
    <location>
        <begin position="157"/>
        <end position="169"/>
    </location>
</feature>
<feature type="signal peptide" evidence="2">
    <location>
        <begin position="1"/>
        <end position="21"/>
    </location>
</feature>
<dbReference type="InterPro" id="IPR004873">
    <property type="entry name" value="BURP_dom"/>
</dbReference>
<comment type="caution">
    <text evidence="4">The sequence shown here is derived from an EMBL/GenBank/DDBJ whole genome shotgun (WGS) entry which is preliminary data.</text>
</comment>
<dbReference type="PANTHER" id="PTHR31236">
    <property type="entry name" value="BURP DOMAIN PROTEIN USPL1-LIKE"/>
    <property type="match status" value="1"/>
</dbReference>
<dbReference type="SMART" id="SM01045">
    <property type="entry name" value="BURP"/>
    <property type="match status" value="1"/>
</dbReference>
<evidence type="ECO:0000313" key="4">
    <source>
        <dbReference type="EMBL" id="KAK3212922.1"/>
    </source>
</evidence>
<evidence type="ECO:0000259" key="3">
    <source>
        <dbReference type="PROSITE" id="PS51277"/>
    </source>
</evidence>
<keyword evidence="5" id="KW-1185">Reference proteome</keyword>
<feature type="compositionally biased region" description="Gly residues" evidence="1">
    <location>
        <begin position="103"/>
        <end position="117"/>
    </location>
</feature>
<proteinExistence type="predicted"/>
<dbReference type="EMBL" id="JANJYJ010000005">
    <property type="protein sequence ID" value="KAK3212922.1"/>
    <property type="molecule type" value="Genomic_DNA"/>
</dbReference>
<keyword evidence="2" id="KW-0732">Signal</keyword>
<dbReference type="PROSITE" id="PS51277">
    <property type="entry name" value="BURP"/>
    <property type="match status" value="1"/>
</dbReference>
<dbReference type="AlphaFoldDB" id="A0AAE0AGK8"/>
<feature type="compositionally biased region" description="Gly residues" evidence="1">
    <location>
        <begin position="124"/>
        <end position="138"/>
    </location>
</feature>
<feature type="region of interest" description="Disordered" evidence="1">
    <location>
        <begin position="68"/>
        <end position="172"/>
    </location>
</feature>
<dbReference type="Proteomes" id="UP001281410">
    <property type="component" value="Unassembled WGS sequence"/>
</dbReference>
<dbReference type="Pfam" id="PF03181">
    <property type="entry name" value="BURP"/>
    <property type="match status" value="1"/>
</dbReference>
<evidence type="ECO:0000256" key="1">
    <source>
        <dbReference type="SAM" id="MobiDB-lite"/>
    </source>
</evidence>
<organism evidence="4 5">
    <name type="scientific">Dipteronia sinensis</name>
    <dbReference type="NCBI Taxonomy" id="43782"/>
    <lineage>
        <taxon>Eukaryota</taxon>
        <taxon>Viridiplantae</taxon>
        <taxon>Streptophyta</taxon>
        <taxon>Embryophyta</taxon>
        <taxon>Tracheophyta</taxon>
        <taxon>Spermatophyta</taxon>
        <taxon>Magnoliopsida</taxon>
        <taxon>eudicotyledons</taxon>
        <taxon>Gunneridae</taxon>
        <taxon>Pentapetalae</taxon>
        <taxon>rosids</taxon>
        <taxon>malvids</taxon>
        <taxon>Sapindales</taxon>
        <taxon>Sapindaceae</taxon>
        <taxon>Hippocastanoideae</taxon>
        <taxon>Acereae</taxon>
        <taxon>Dipteronia</taxon>
    </lineage>
</organism>
<reference evidence="4" key="1">
    <citation type="journal article" date="2023" name="Plant J.">
        <title>Genome sequences and population genomics provide insights into the demographic history, inbreeding, and mutation load of two 'living fossil' tree species of Dipteronia.</title>
        <authorList>
            <person name="Feng Y."/>
            <person name="Comes H.P."/>
            <person name="Chen J."/>
            <person name="Zhu S."/>
            <person name="Lu R."/>
            <person name="Zhang X."/>
            <person name="Li P."/>
            <person name="Qiu J."/>
            <person name="Olsen K.M."/>
            <person name="Qiu Y."/>
        </authorList>
    </citation>
    <scope>NUCLEOTIDE SEQUENCE</scope>
    <source>
        <strain evidence="4">NBL</strain>
    </source>
</reference>
<evidence type="ECO:0000313" key="5">
    <source>
        <dbReference type="Proteomes" id="UP001281410"/>
    </source>
</evidence>
<feature type="domain" description="BURP" evidence="3">
    <location>
        <begin position="212"/>
        <end position="423"/>
    </location>
</feature>
<protein>
    <recommendedName>
        <fullName evidence="3">BURP domain-containing protein</fullName>
    </recommendedName>
</protein>
<dbReference type="InterPro" id="IPR044816">
    <property type="entry name" value="BURP"/>
</dbReference>
<gene>
    <name evidence="4" type="ORF">Dsin_017628</name>
</gene>
<name>A0AAE0AGK8_9ROSI</name>
<sequence>MGFRFSLFVTFLSLALVASHAALSPELYWKSVLPNTPMPKSITDLLHPDLVEDKSTAVDVGKGGVNVDAGKGKPGGTSVNVGKGGVNVDTGKGKPGGTSVNVGKGGVGVDTGTGKPGGTSVNVGKGGVGVDTGKGKPGGTSVNVGGKGGVDVHTGTPGKGTHVGVGKGGVSVNTGHKGKPVYVGVNPGPSPFLYKYAATENQLHDNQNTALFFVEKDLHPGTKMNLHFTENLNKANFLPRQVAKSIPFSSNQMPEILNHFSVKPGSLEADIMQNTIKECEEAGIKGEEKYCATSLESMIDFSTSKLGKKVQAISTEVEKRTQLQEYTIAAGIEKMTDNKSVVCHKQNYAYAVFYCHATQTTRAYIVPLEGTDGTKAKAVAVCHTDTSAWNPKHVAFQVLKEGGCPVCPICHFLPEDHIVWVPNKKACRIE</sequence>